<accession>A0A087CPZ4</accession>
<protein>
    <submittedName>
        <fullName evidence="1">Uncharacterized protein</fullName>
    </submittedName>
</protein>
<comment type="caution">
    <text evidence="1">The sequence shown here is derived from an EMBL/GenBank/DDBJ whole genome shotgun (WGS) entry which is preliminary data.</text>
</comment>
<name>A0A087CPZ4_9BIFI</name>
<sequence length="81" mass="9421">MTRFLRRVANSLTSLFCYQNIPYRITIQLHIHLFTGVSRKFTPDSTFQSASSTDLYLCCLGQRHYAQQIPIEMLIVHLSNN</sequence>
<evidence type="ECO:0000313" key="2">
    <source>
        <dbReference type="Proteomes" id="UP000028984"/>
    </source>
</evidence>
<dbReference type="EMBL" id="JGZK01000007">
    <property type="protein sequence ID" value="KFI85344.1"/>
    <property type="molecule type" value="Genomic_DNA"/>
</dbReference>
<reference evidence="1 2" key="1">
    <citation type="submission" date="2014-03" db="EMBL/GenBank/DDBJ databases">
        <title>Genomics of Bifidobacteria.</title>
        <authorList>
            <person name="Ventura M."/>
            <person name="Milani C."/>
            <person name="Lugli G.A."/>
        </authorList>
    </citation>
    <scope>NUCLEOTIDE SEQUENCE [LARGE SCALE GENOMIC DNA]</scope>
    <source>
        <strain evidence="1 2">DSM 23975</strain>
    </source>
</reference>
<gene>
    <name evidence="1" type="ORF">BREU_2300</name>
</gene>
<proteinExistence type="predicted"/>
<dbReference type="AlphaFoldDB" id="A0A087CPZ4"/>
<dbReference type="Proteomes" id="UP000028984">
    <property type="component" value="Unassembled WGS sequence"/>
</dbReference>
<organism evidence="1 2">
    <name type="scientific">Bifidobacterium reuteri DSM 23975</name>
    <dbReference type="NCBI Taxonomy" id="1437610"/>
    <lineage>
        <taxon>Bacteria</taxon>
        <taxon>Bacillati</taxon>
        <taxon>Actinomycetota</taxon>
        <taxon>Actinomycetes</taxon>
        <taxon>Bifidobacteriales</taxon>
        <taxon>Bifidobacteriaceae</taxon>
        <taxon>Bifidobacterium</taxon>
    </lineage>
</organism>
<keyword evidence="2" id="KW-1185">Reference proteome</keyword>
<evidence type="ECO:0000313" key="1">
    <source>
        <dbReference type="EMBL" id="KFI85344.1"/>
    </source>
</evidence>